<dbReference type="GO" id="GO:0005737">
    <property type="term" value="C:cytoplasm"/>
    <property type="evidence" value="ECO:0007669"/>
    <property type="project" value="TreeGrafter"/>
</dbReference>
<feature type="region of interest" description="Disordered" evidence="7">
    <location>
        <begin position="1"/>
        <end position="27"/>
    </location>
</feature>
<organism evidence="8 9">
    <name type="scientific">Arabidopsis arenosa</name>
    <name type="common">Sand rock-cress</name>
    <name type="synonym">Cardaminopsis arenosa</name>
    <dbReference type="NCBI Taxonomy" id="38785"/>
    <lineage>
        <taxon>Eukaryota</taxon>
        <taxon>Viridiplantae</taxon>
        <taxon>Streptophyta</taxon>
        <taxon>Embryophyta</taxon>
        <taxon>Tracheophyta</taxon>
        <taxon>Spermatophyta</taxon>
        <taxon>Magnoliopsida</taxon>
        <taxon>eudicotyledons</taxon>
        <taxon>Gunneridae</taxon>
        <taxon>Pentapetalae</taxon>
        <taxon>rosids</taxon>
        <taxon>malvids</taxon>
        <taxon>Brassicales</taxon>
        <taxon>Brassicaceae</taxon>
        <taxon>Camelineae</taxon>
        <taxon>Arabidopsis</taxon>
    </lineage>
</organism>
<accession>A0A8S2A1B3</accession>
<dbReference type="GO" id="GO:0005819">
    <property type="term" value="C:spindle"/>
    <property type="evidence" value="ECO:0007669"/>
    <property type="project" value="TreeGrafter"/>
</dbReference>
<evidence type="ECO:0000256" key="5">
    <source>
        <dbReference type="ARBA" id="ARBA00023212"/>
    </source>
</evidence>
<keyword evidence="4 6" id="KW-0175">Coiled coil</keyword>
<evidence type="ECO:0000256" key="2">
    <source>
        <dbReference type="ARBA" id="ARBA00006187"/>
    </source>
</evidence>
<dbReference type="Pfam" id="PF03999">
    <property type="entry name" value="MAP65_ASE1"/>
    <property type="match status" value="1"/>
</dbReference>
<evidence type="ECO:0000313" key="9">
    <source>
        <dbReference type="Proteomes" id="UP000682877"/>
    </source>
</evidence>
<feature type="compositionally biased region" description="Low complexity" evidence="7">
    <location>
        <begin position="13"/>
        <end position="23"/>
    </location>
</feature>
<protein>
    <submittedName>
        <fullName evidence="8">Uncharacterized protein</fullName>
    </submittedName>
</protein>
<evidence type="ECO:0000256" key="3">
    <source>
        <dbReference type="ARBA" id="ARBA00022701"/>
    </source>
</evidence>
<reference evidence="8" key="1">
    <citation type="submission" date="2021-01" db="EMBL/GenBank/DDBJ databases">
        <authorList>
            <person name="Bezrukov I."/>
        </authorList>
    </citation>
    <scope>NUCLEOTIDE SEQUENCE</scope>
</reference>
<comment type="similarity">
    <text evidence="2">Belongs to the MAP65/ASE1 family.</text>
</comment>
<dbReference type="EMBL" id="LR999453">
    <property type="protein sequence ID" value="CAE5991088.1"/>
    <property type="molecule type" value="Genomic_DNA"/>
</dbReference>
<dbReference type="InterPro" id="IPR007145">
    <property type="entry name" value="MAP65_Ase1_PRC1"/>
</dbReference>
<feature type="coiled-coil region" evidence="6">
    <location>
        <begin position="61"/>
        <end position="95"/>
    </location>
</feature>
<dbReference type="PANTHER" id="PTHR19321">
    <property type="entry name" value="PROTEIN REGULATOR OF CYTOKINESIS 1 PRC1-RELATED"/>
    <property type="match status" value="1"/>
</dbReference>
<sequence length="331" mass="37322">MATPELEMPPTPASSTTTRSSLPHTTARSSLLQELQELWLEIGESDDMREKMTQELEQKCLDIYKEKVDETRKYRDELQRSLSEAEAEIASLISTLGEQKGASLKDRISTVKPLLEDLRMKKDLKGKELSEILTQIAEISSNIAGNDYPCSSGDLTQTTLDGLKAYLQYLHNEKAVRLQKVNSYISVVHELSEIMSFDLSEALLKVHESLTGCSLSISDDTLAGLTELVESRKKEKHQRLLQLQGLLRTMHELWELMETPVDERGRFGHFSSLLSQAADDALEKGCLGLDILREAEAEVERLNALNESQDKMKVLPIKKAKTVYIQTRETN</sequence>
<dbReference type="GO" id="GO:0005874">
    <property type="term" value="C:microtubule"/>
    <property type="evidence" value="ECO:0007669"/>
    <property type="project" value="UniProtKB-KW"/>
</dbReference>
<dbReference type="GO" id="GO:0008017">
    <property type="term" value="F:microtubule binding"/>
    <property type="evidence" value="ECO:0007669"/>
    <property type="project" value="InterPro"/>
</dbReference>
<proteinExistence type="inferred from homology"/>
<dbReference type="PANTHER" id="PTHR19321:SF4">
    <property type="entry name" value="65-KDA MICROTUBULE-ASSOCIATED PROTEIN 5"/>
    <property type="match status" value="1"/>
</dbReference>
<keyword evidence="5" id="KW-0206">Cytoskeleton</keyword>
<comment type="subcellular location">
    <subcellularLocation>
        <location evidence="1">Cytoplasm</location>
        <location evidence="1">Cytoskeleton</location>
    </subcellularLocation>
</comment>
<gene>
    <name evidence="8" type="ORF">AARE701A_LOCUS9011</name>
</gene>
<evidence type="ECO:0000256" key="1">
    <source>
        <dbReference type="ARBA" id="ARBA00004245"/>
    </source>
</evidence>
<name>A0A8S2A1B3_ARAAE</name>
<dbReference type="GO" id="GO:0000226">
    <property type="term" value="P:microtubule cytoskeleton organization"/>
    <property type="evidence" value="ECO:0007669"/>
    <property type="project" value="InterPro"/>
</dbReference>
<evidence type="ECO:0000256" key="7">
    <source>
        <dbReference type="SAM" id="MobiDB-lite"/>
    </source>
</evidence>
<evidence type="ECO:0000256" key="6">
    <source>
        <dbReference type="SAM" id="Coils"/>
    </source>
</evidence>
<dbReference type="Proteomes" id="UP000682877">
    <property type="component" value="Chromosome 3"/>
</dbReference>
<evidence type="ECO:0000256" key="4">
    <source>
        <dbReference type="ARBA" id="ARBA00023054"/>
    </source>
</evidence>
<evidence type="ECO:0000313" key="8">
    <source>
        <dbReference type="EMBL" id="CAE5991088.1"/>
    </source>
</evidence>
<keyword evidence="3" id="KW-0493">Microtubule</keyword>
<keyword evidence="9" id="KW-1185">Reference proteome</keyword>
<dbReference type="AlphaFoldDB" id="A0A8S2A1B3"/>
<keyword evidence="5" id="KW-0963">Cytoplasm</keyword>